<dbReference type="VEuPathDB" id="CryptoDB:Cvel_6842"/>
<evidence type="ECO:0000256" key="4">
    <source>
        <dbReference type="RuleBase" id="RU000660"/>
    </source>
</evidence>
<evidence type="ECO:0008006" key="7">
    <source>
        <dbReference type="Google" id="ProtNLM"/>
    </source>
</evidence>
<gene>
    <name evidence="6" type="ORF">Cvel_6842</name>
</gene>
<organism evidence="6">
    <name type="scientific">Chromera velia CCMP2878</name>
    <dbReference type="NCBI Taxonomy" id="1169474"/>
    <lineage>
        <taxon>Eukaryota</taxon>
        <taxon>Sar</taxon>
        <taxon>Alveolata</taxon>
        <taxon>Colpodellida</taxon>
        <taxon>Chromeraceae</taxon>
        <taxon>Chromera</taxon>
    </lineage>
</organism>
<evidence type="ECO:0000256" key="2">
    <source>
        <dbReference type="ARBA" id="ARBA00022980"/>
    </source>
</evidence>
<protein>
    <recommendedName>
        <fullName evidence="7">50S ribosomal protein L17</fullName>
    </recommendedName>
</protein>
<evidence type="ECO:0000256" key="5">
    <source>
        <dbReference type="SAM" id="SignalP"/>
    </source>
</evidence>
<dbReference type="AlphaFoldDB" id="A0A0G4HHN6"/>
<dbReference type="NCBIfam" id="TIGR00059">
    <property type="entry name" value="L17"/>
    <property type="match status" value="1"/>
</dbReference>
<proteinExistence type="inferred from homology"/>
<keyword evidence="2 4" id="KW-0689">Ribosomal protein</keyword>
<keyword evidence="3 4" id="KW-0687">Ribonucleoprotein</keyword>
<dbReference type="GO" id="GO:0015934">
    <property type="term" value="C:large ribosomal subunit"/>
    <property type="evidence" value="ECO:0007669"/>
    <property type="project" value="TreeGrafter"/>
</dbReference>
<dbReference type="InterPro" id="IPR000456">
    <property type="entry name" value="Ribosomal_bL17"/>
</dbReference>
<reference evidence="6" key="1">
    <citation type="submission" date="2014-11" db="EMBL/GenBank/DDBJ databases">
        <authorList>
            <person name="Otto D Thomas"/>
            <person name="Naeem Raeece"/>
        </authorList>
    </citation>
    <scope>NUCLEOTIDE SEQUENCE</scope>
</reference>
<dbReference type="SUPFAM" id="SSF64263">
    <property type="entry name" value="Prokaryotic ribosomal protein L17"/>
    <property type="match status" value="1"/>
</dbReference>
<dbReference type="GO" id="GO:0006412">
    <property type="term" value="P:translation"/>
    <property type="evidence" value="ECO:0007669"/>
    <property type="project" value="InterPro"/>
</dbReference>
<name>A0A0G4HHN6_9ALVE</name>
<dbReference type="Pfam" id="PF01196">
    <property type="entry name" value="Ribosomal_L17"/>
    <property type="match status" value="1"/>
</dbReference>
<evidence type="ECO:0000313" key="6">
    <source>
        <dbReference type="EMBL" id="CEM43466.1"/>
    </source>
</evidence>
<feature type="chain" id="PRO_5005191469" description="50S ribosomal protein L17" evidence="5">
    <location>
        <begin position="21"/>
        <end position="186"/>
    </location>
</feature>
<dbReference type="PhylomeDB" id="A0A0G4HHN6"/>
<dbReference type="EMBL" id="CDMZ01002693">
    <property type="protein sequence ID" value="CEM43466.1"/>
    <property type="molecule type" value="Genomic_DNA"/>
</dbReference>
<feature type="signal peptide" evidence="5">
    <location>
        <begin position="1"/>
        <end position="20"/>
    </location>
</feature>
<comment type="similarity">
    <text evidence="1 4">Belongs to the bacterial ribosomal protein bL17 family.</text>
</comment>
<dbReference type="InterPro" id="IPR036373">
    <property type="entry name" value="Ribosomal_bL17_sf"/>
</dbReference>
<evidence type="ECO:0000256" key="1">
    <source>
        <dbReference type="ARBA" id="ARBA00008777"/>
    </source>
</evidence>
<dbReference type="PANTHER" id="PTHR14413:SF16">
    <property type="entry name" value="LARGE RIBOSOMAL SUBUNIT PROTEIN BL17M"/>
    <property type="match status" value="1"/>
</dbReference>
<sequence>MLRCWVIVCLLLSAAADVLSSSPPSEALLHASLGFLAPSRSFAKAPRVSSWASEAPLERERGEGATVLQAHSRGLRGHMNRKTAHYRAMVRNQVQDLLRYGEIVTTFGKAKKVQRAADKIISKARRQIPSQKPKVEAFFYNYRLFEKLWENAPERFENRERGFTRITKFQRPRKGDCTYMAKISLV</sequence>
<accession>A0A0G4HHN6</accession>
<dbReference type="Gene3D" id="3.90.1030.10">
    <property type="entry name" value="Ribosomal protein L17"/>
    <property type="match status" value="1"/>
</dbReference>
<keyword evidence="5" id="KW-0732">Signal</keyword>
<dbReference type="GO" id="GO:0003735">
    <property type="term" value="F:structural constituent of ribosome"/>
    <property type="evidence" value="ECO:0007669"/>
    <property type="project" value="InterPro"/>
</dbReference>
<dbReference type="PANTHER" id="PTHR14413">
    <property type="entry name" value="RIBOSOMAL PROTEIN L17"/>
    <property type="match status" value="1"/>
</dbReference>
<evidence type="ECO:0000256" key="3">
    <source>
        <dbReference type="ARBA" id="ARBA00023274"/>
    </source>
</evidence>